<dbReference type="RefSeq" id="XP_068364747.1">
    <property type="nucleotide sequence ID" value="XM_068500436.1"/>
</dbReference>
<evidence type="ECO:0000256" key="4">
    <source>
        <dbReference type="PROSITE-ProRule" id="PRU00134"/>
    </source>
</evidence>
<dbReference type="SUPFAM" id="SSF48452">
    <property type="entry name" value="TPR-like"/>
    <property type="match status" value="1"/>
</dbReference>
<dbReference type="VEuPathDB" id="TrichDB:TRFO_18869"/>
<dbReference type="InterPro" id="IPR011990">
    <property type="entry name" value="TPR-like_helical_dom_sf"/>
</dbReference>
<dbReference type="GeneID" id="94835140"/>
<dbReference type="OrthoDB" id="674604at2759"/>
<dbReference type="PANTHER" id="PTHR46533:SF1">
    <property type="entry name" value="ZINC FINGER MYND DOMAIN-CONTAINING PROTEIN 12"/>
    <property type="match status" value="1"/>
</dbReference>
<keyword evidence="1" id="KW-0479">Metal-binding</keyword>
<dbReference type="GO" id="GO:0008270">
    <property type="term" value="F:zinc ion binding"/>
    <property type="evidence" value="ECO:0007669"/>
    <property type="project" value="UniProtKB-KW"/>
</dbReference>
<feature type="domain" description="MYND-type" evidence="5">
    <location>
        <begin position="44"/>
        <end position="81"/>
    </location>
</feature>
<dbReference type="Pfam" id="PF13424">
    <property type="entry name" value="TPR_12"/>
    <property type="match status" value="1"/>
</dbReference>
<protein>
    <submittedName>
        <fullName evidence="6">MYND finger family protein</fullName>
    </submittedName>
</protein>
<accession>A0A1J4KK59</accession>
<keyword evidence="3" id="KW-0862">Zinc</keyword>
<organism evidence="6 7">
    <name type="scientific">Tritrichomonas foetus</name>
    <dbReference type="NCBI Taxonomy" id="1144522"/>
    <lineage>
        <taxon>Eukaryota</taxon>
        <taxon>Metamonada</taxon>
        <taxon>Parabasalia</taxon>
        <taxon>Tritrichomonadida</taxon>
        <taxon>Tritrichomonadidae</taxon>
        <taxon>Tritrichomonas</taxon>
    </lineage>
</organism>
<dbReference type="PANTHER" id="PTHR46533">
    <property type="entry name" value="ZINC FINGER MYND DOMAIN-CONTAINING PROTEIN 12"/>
    <property type="match status" value="1"/>
</dbReference>
<evidence type="ECO:0000256" key="2">
    <source>
        <dbReference type="ARBA" id="ARBA00022771"/>
    </source>
</evidence>
<dbReference type="Proteomes" id="UP000179807">
    <property type="component" value="Unassembled WGS sequence"/>
</dbReference>
<dbReference type="Gene3D" id="1.25.40.10">
    <property type="entry name" value="Tetratricopeptide repeat domain"/>
    <property type="match status" value="2"/>
</dbReference>
<evidence type="ECO:0000313" key="6">
    <source>
        <dbReference type="EMBL" id="OHT11611.1"/>
    </source>
</evidence>
<gene>
    <name evidence="6" type="ORF">TRFO_18869</name>
</gene>
<evidence type="ECO:0000259" key="5">
    <source>
        <dbReference type="PROSITE" id="PS50865"/>
    </source>
</evidence>
<dbReference type="Gene3D" id="6.10.140.2220">
    <property type="match status" value="1"/>
</dbReference>
<comment type="caution">
    <text evidence="6">The sequence shown here is derived from an EMBL/GenBank/DDBJ whole genome shotgun (WGS) entry which is preliminary data.</text>
</comment>
<evidence type="ECO:0000256" key="1">
    <source>
        <dbReference type="ARBA" id="ARBA00022723"/>
    </source>
</evidence>
<dbReference type="InterPro" id="IPR002893">
    <property type="entry name" value="Znf_MYND"/>
</dbReference>
<dbReference type="AlphaFoldDB" id="A0A1J4KK59"/>
<keyword evidence="7" id="KW-1185">Reference proteome</keyword>
<dbReference type="PROSITE" id="PS50865">
    <property type="entry name" value="ZF_MYND_2"/>
    <property type="match status" value="1"/>
</dbReference>
<reference evidence="6" key="1">
    <citation type="submission" date="2016-10" db="EMBL/GenBank/DDBJ databases">
        <authorList>
            <person name="Benchimol M."/>
            <person name="Almeida L.G."/>
            <person name="Vasconcelos A.T."/>
            <person name="Perreira-Neves A."/>
            <person name="Rosa I.A."/>
            <person name="Tasca T."/>
            <person name="Bogo M.R."/>
            <person name="de Souza W."/>
        </authorList>
    </citation>
    <scope>NUCLEOTIDE SEQUENCE [LARGE SCALE GENOMIC DNA]</scope>
    <source>
        <strain evidence="6">K</strain>
    </source>
</reference>
<proteinExistence type="predicted"/>
<dbReference type="Pfam" id="PF01753">
    <property type="entry name" value="zf-MYND"/>
    <property type="match status" value="1"/>
</dbReference>
<name>A0A1J4KK59_9EUKA</name>
<keyword evidence="2 4" id="KW-0863">Zinc-finger</keyword>
<evidence type="ECO:0000313" key="7">
    <source>
        <dbReference type="Proteomes" id="UP000179807"/>
    </source>
</evidence>
<sequence>MSITGPLLDGLTPEYADEFAEKHDIPELLGHNPLSNPKGVSFNCEICSRESHLQCSLCKRTYYCCSEHQEMDWKSVHSKICPYIAALRAPPPVLHTQEERSMRTEQVTNTKKIVLSICKAEAFRHLNENNPELAHPAGLQALRYAADVFGNTALELVPPYLLLTEANIAAQIFDKALEHLCQAKWILIQHPNADPALKSQHARNFGKLYAAQRKYDKALKHLAADVYFTSQLKGPDHIETSVGLFLMGNVFIEKGDHESAVALFEKVLSVWTPFLQQCIAPVFNGGDVTVPPDWSASTAKLAQQILKKIVEAQTDMHGQTQIAVAQAIFAHGLLMCVVGDWKEAFKLLLSASSMFEVTAGSEHTLTRESQRYLGLAQKKKAVSLEDEDTYPPFANEPKAV</sequence>
<dbReference type="PROSITE" id="PS01360">
    <property type="entry name" value="ZF_MYND_1"/>
    <property type="match status" value="1"/>
</dbReference>
<evidence type="ECO:0000256" key="3">
    <source>
        <dbReference type="ARBA" id="ARBA00022833"/>
    </source>
</evidence>
<dbReference type="SUPFAM" id="SSF144232">
    <property type="entry name" value="HIT/MYND zinc finger-like"/>
    <property type="match status" value="1"/>
</dbReference>
<dbReference type="InterPro" id="IPR053248">
    <property type="entry name" value="Zinc_finger_MYND_domain"/>
</dbReference>
<dbReference type="EMBL" id="MLAK01000583">
    <property type="protein sequence ID" value="OHT11611.1"/>
    <property type="molecule type" value="Genomic_DNA"/>
</dbReference>